<sequence length="171" mass="19289">MQFQNEWGTTVLCHKAEGRSYHGTHYLCRIRGQVIRDELSLQPDAHGYNGILVLQPSDNPQLAKFFTDGVDTLTRMQQTLKIPEGRLINVIQDVGGQRRFSLLAMAMANGYPFLVKDTEGDIVPLQHDRLTLEGSEVDVVFSFYHMCIAFAGESEPKVQTVARLLEIQILL</sequence>
<name>A0ACD3AA62_9AGAR</name>
<keyword evidence="2" id="KW-1185">Reference proteome</keyword>
<evidence type="ECO:0000313" key="1">
    <source>
        <dbReference type="EMBL" id="TFK62300.1"/>
    </source>
</evidence>
<dbReference type="Proteomes" id="UP000308600">
    <property type="component" value="Unassembled WGS sequence"/>
</dbReference>
<reference evidence="1 2" key="1">
    <citation type="journal article" date="2019" name="Nat. Ecol. Evol.">
        <title>Megaphylogeny resolves global patterns of mushroom evolution.</title>
        <authorList>
            <person name="Varga T."/>
            <person name="Krizsan K."/>
            <person name="Foldi C."/>
            <person name="Dima B."/>
            <person name="Sanchez-Garcia M."/>
            <person name="Sanchez-Ramirez S."/>
            <person name="Szollosi G.J."/>
            <person name="Szarkandi J.G."/>
            <person name="Papp V."/>
            <person name="Albert L."/>
            <person name="Andreopoulos W."/>
            <person name="Angelini C."/>
            <person name="Antonin V."/>
            <person name="Barry K.W."/>
            <person name="Bougher N.L."/>
            <person name="Buchanan P."/>
            <person name="Buyck B."/>
            <person name="Bense V."/>
            <person name="Catcheside P."/>
            <person name="Chovatia M."/>
            <person name="Cooper J."/>
            <person name="Damon W."/>
            <person name="Desjardin D."/>
            <person name="Finy P."/>
            <person name="Geml J."/>
            <person name="Haridas S."/>
            <person name="Hughes K."/>
            <person name="Justo A."/>
            <person name="Karasinski D."/>
            <person name="Kautmanova I."/>
            <person name="Kiss B."/>
            <person name="Kocsube S."/>
            <person name="Kotiranta H."/>
            <person name="LaButti K.M."/>
            <person name="Lechner B.E."/>
            <person name="Liimatainen K."/>
            <person name="Lipzen A."/>
            <person name="Lukacs Z."/>
            <person name="Mihaltcheva S."/>
            <person name="Morgado L.N."/>
            <person name="Niskanen T."/>
            <person name="Noordeloos M.E."/>
            <person name="Ohm R.A."/>
            <person name="Ortiz-Santana B."/>
            <person name="Ovrebo C."/>
            <person name="Racz N."/>
            <person name="Riley R."/>
            <person name="Savchenko A."/>
            <person name="Shiryaev A."/>
            <person name="Soop K."/>
            <person name="Spirin V."/>
            <person name="Szebenyi C."/>
            <person name="Tomsovsky M."/>
            <person name="Tulloss R.E."/>
            <person name="Uehling J."/>
            <person name="Grigoriev I.V."/>
            <person name="Vagvolgyi C."/>
            <person name="Papp T."/>
            <person name="Martin F.M."/>
            <person name="Miettinen O."/>
            <person name="Hibbett D.S."/>
            <person name="Nagy L.G."/>
        </authorList>
    </citation>
    <scope>NUCLEOTIDE SEQUENCE [LARGE SCALE GENOMIC DNA]</scope>
    <source>
        <strain evidence="1 2">NL-1719</strain>
    </source>
</reference>
<organism evidence="1 2">
    <name type="scientific">Pluteus cervinus</name>
    <dbReference type="NCBI Taxonomy" id="181527"/>
    <lineage>
        <taxon>Eukaryota</taxon>
        <taxon>Fungi</taxon>
        <taxon>Dikarya</taxon>
        <taxon>Basidiomycota</taxon>
        <taxon>Agaricomycotina</taxon>
        <taxon>Agaricomycetes</taxon>
        <taxon>Agaricomycetidae</taxon>
        <taxon>Agaricales</taxon>
        <taxon>Pluteineae</taxon>
        <taxon>Pluteaceae</taxon>
        <taxon>Pluteus</taxon>
    </lineage>
</organism>
<evidence type="ECO:0000313" key="2">
    <source>
        <dbReference type="Proteomes" id="UP000308600"/>
    </source>
</evidence>
<dbReference type="EMBL" id="ML208591">
    <property type="protein sequence ID" value="TFK62300.1"/>
    <property type="molecule type" value="Genomic_DNA"/>
</dbReference>
<protein>
    <submittedName>
        <fullName evidence="1">Uncharacterized protein</fullName>
    </submittedName>
</protein>
<gene>
    <name evidence="1" type="ORF">BDN72DRAFT_862935</name>
</gene>
<accession>A0ACD3AA62</accession>
<proteinExistence type="predicted"/>